<protein>
    <submittedName>
        <fullName evidence="2">Uncharacterized protein</fullName>
    </submittedName>
</protein>
<dbReference type="EMBL" id="JAINUG010000016">
    <property type="protein sequence ID" value="KAJ8413227.1"/>
    <property type="molecule type" value="Genomic_DNA"/>
</dbReference>
<evidence type="ECO:0000313" key="3">
    <source>
        <dbReference type="Proteomes" id="UP001221898"/>
    </source>
</evidence>
<sequence>MRIPLQRDRLGIKPSQRAPNLTRHCSKHCRPRGAPSAQRQNHGPQTSSHQDCGPALPVTGAAGGPCFTHAQNVPTSSPVAVTLIAGIEREVCLNRQIVSSPCGEDGISMSKWVPRVWEV</sequence>
<gene>
    <name evidence="2" type="ORF">AAFF_G00092230</name>
</gene>
<feature type="compositionally biased region" description="Basic and acidic residues" evidence="1">
    <location>
        <begin position="1"/>
        <end position="11"/>
    </location>
</feature>
<name>A0AAD7T3Q1_9TELE</name>
<accession>A0AAD7T3Q1</accession>
<feature type="region of interest" description="Disordered" evidence="1">
    <location>
        <begin position="1"/>
        <end position="56"/>
    </location>
</feature>
<comment type="caution">
    <text evidence="2">The sequence shown here is derived from an EMBL/GenBank/DDBJ whole genome shotgun (WGS) entry which is preliminary data.</text>
</comment>
<keyword evidence="3" id="KW-1185">Reference proteome</keyword>
<organism evidence="2 3">
    <name type="scientific">Aldrovandia affinis</name>
    <dbReference type="NCBI Taxonomy" id="143900"/>
    <lineage>
        <taxon>Eukaryota</taxon>
        <taxon>Metazoa</taxon>
        <taxon>Chordata</taxon>
        <taxon>Craniata</taxon>
        <taxon>Vertebrata</taxon>
        <taxon>Euteleostomi</taxon>
        <taxon>Actinopterygii</taxon>
        <taxon>Neopterygii</taxon>
        <taxon>Teleostei</taxon>
        <taxon>Notacanthiformes</taxon>
        <taxon>Halosauridae</taxon>
        <taxon>Aldrovandia</taxon>
    </lineage>
</organism>
<evidence type="ECO:0000313" key="2">
    <source>
        <dbReference type="EMBL" id="KAJ8413227.1"/>
    </source>
</evidence>
<dbReference type="AlphaFoldDB" id="A0AAD7T3Q1"/>
<proteinExistence type="predicted"/>
<evidence type="ECO:0000256" key="1">
    <source>
        <dbReference type="SAM" id="MobiDB-lite"/>
    </source>
</evidence>
<reference evidence="2" key="1">
    <citation type="journal article" date="2023" name="Science">
        <title>Genome structures resolve the early diversification of teleost fishes.</title>
        <authorList>
            <person name="Parey E."/>
            <person name="Louis A."/>
            <person name="Montfort J."/>
            <person name="Bouchez O."/>
            <person name="Roques C."/>
            <person name="Iampietro C."/>
            <person name="Lluch J."/>
            <person name="Castinel A."/>
            <person name="Donnadieu C."/>
            <person name="Desvignes T."/>
            <person name="Floi Bucao C."/>
            <person name="Jouanno E."/>
            <person name="Wen M."/>
            <person name="Mejri S."/>
            <person name="Dirks R."/>
            <person name="Jansen H."/>
            <person name="Henkel C."/>
            <person name="Chen W.J."/>
            <person name="Zahm M."/>
            <person name="Cabau C."/>
            <person name="Klopp C."/>
            <person name="Thompson A.W."/>
            <person name="Robinson-Rechavi M."/>
            <person name="Braasch I."/>
            <person name="Lecointre G."/>
            <person name="Bobe J."/>
            <person name="Postlethwait J.H."/>
            <person name="Berthelot C."/>
            <person name="Roest Crollius H."/>
            <person name="Guiguen Y."/>
        </authorList>
    </citation>
    <scope>NUCLEOTIDE SEQUENCE</scope>
    <source>
        <strain evidence="2">NC1722</strain>
    </source>
</reference>
<dbReference type="Proteomes" id="UP001221898">
    <property type="component" value="Unassembled WGS sequence"/>
</dbReference>
<feature type="compositionally biased region" description="Polar residues" evidence="1">
    <location>
        <begin position="37"/>
        <end position="50"/>
    </location>
</feature>